<evidence type="ECO:0000256" key="2">
    <source>
        <dbReference type="ARBA" id="ARBA00022801"/>
    </source>
</evidence>
<dbReference type="Gene3D" id="3.10.129.10">
    <property type="entry name" value="Hotdog Thioesterase"/>
    <property type="match status" value="1"/>
</dbReference>
<proteinExistence type="inferred from homology"/>
<gene>
    <name evidence="3" type="ORF">JQV55_03700</name>
</gene>
<name>A0AAE2VW77_9RHOB</name>
<protein>
    <submittedName>
        <fullName evidence="3">Acyl-CoA thioesterase</fullName>
    </submittedName>
</protein>
<dbReference type="RefSeq" id="WP_203241280.1">
    <property type="nucleotide sequence ID" value="NZ_CANKZB010000001.1"/>
</dbReference>
<evidence type="ECO:0000256" key="1">
    <source>
        <dbReference type="ARBA" id="ARBA00005953"/>
    </source>
</evidence>
<keyword evidence="4" id="KW-1185">Reference proteome</keyword>
<dbReference type="AlphaFoldDB" id="A0AAE2VW77"/>
<keyword evidence="2" id="KW-0378">Hydrolase</keyword>
<accession>A0AAE2VW77</accession>
<dbReference type="EMBL" id="JAFBRM010000001">
    <property type="protein sequence ID" value="MBM1712658.1"/>
    <property type="molecule type" value="Genomic_DNA"/>
</dbReference>
<sequence>MTLTYHTPLSPAQQVVAGVDPVQPLAMADRVRFSELDILNHVNNKVYLEWFERLRVRYSQEWGISNYGKSGVNPRIVIRSGNIRYHQEMRMDEDYVATCGCRAFRTSSYTLGQQIWSGGTLRATFDCVLVLLQPDGSGRFPIPDEIRARFIAVDGATQEG</sequence>
<dbReference type="PANTHER" id="PTHR31793">
    <property type="entry name" value="4-HYDROXYBENZOYL-COA THIOESTERASE FAMILY MEMBER"/>
    <property type="match status" value="1"/>
</dbReference>
<dbReference type="SUPFAM" id="SSF54637">
    <property type="entry name" value="Thioesterase/thiol ester dehydrase-isomerase"/>
    <property type="match status" value="1"/>
</dbReference>
<dbReference type="InterPro" id="IPR050563">
    <property type="entry name" value="4-hydroxybenzoyl-CoA_TE"/>
</dbReference>
<dbReference type="GO" id="GO:0047617">
    <property type="term" value="F:fatty acyl-CoA hydrolase activity"/>
    <property type="evidence" value="ECO:0007669"/>
    <property type="project" value="TreeGrafter"/>
</dbReference>
<dbReference type="Proteomes" id="UP000732193">
    <property type="component" value="Unassembled WGS sequence"/>
</dbReference>
<evidence type="ECO:0000313" key="3">
    <source>
        <dbReference type="EMBL" id="MBM1712658.1"/>
    </source>
</evidence>
<organism evidence="3 4">
    <name type="scientific">Sulfitobacter geojensis</name>
    <dbReference type="NCBI Taxonomy" id="1342299"/>
    <lineage>
        <taxon>Bacteria</taxon>
        <taxon>Pseudomonadati</taxon>
        <taxon>Pseudomonadota</taxon>
        <taxon>Alphaproteobacteria</taxon>
        <taxon>Rhodobacterales</taxon>
        <taxon>Roseobacteraceae</taxon>
        <taxon>Sulfitobacter</taxon>
    </lineage>
</organism>
<evidence type="ECO:0000313" key="4">
    <source>
        <dbReference type="Proteomes" id="UP000732193"/>
    </source>
</evidence>
<dbReference type="InterPro" id="IPR029069">
    <property type="entry name" value="HotDog_dom_sf"/>
</dbReference>
<comment type="similarity">
    <text evidence="1">Belongs to the 4-hydroxybenzoyl-CoA thioesterase family.</text>
</comment>
<dbReference type="Pfam" id="PF13279">
    <property type="entry name" value="4HBT_2"/>
    <property type="match status" value="1"/>
</dbReference>
<dbReference type="PANTHER" id="PTHR31793:SF27">
    <property type="entry name" value="NOVEL THIOESTERASE SUPERFAMILY DOMAIN AND SAPOSIN A-TYPE DOMAIN CONTAINING PROTEIN (0610012H03RIK)"/>
    <property type="match status" value="1"/>
</dbReference>
<reference evidence="3 4" key="1">
    <citation type="submission" date="2021-01" db="EMBL/GenBank/DDBJ databases">
        <title>Diatom-associated Roseobacters Show Island Model of Population Structure.</title>
        <authorList>
            <person name="Qu L."/>
            <person name="Feng X."/>
            <person name="Chen Y."/>
            <person name="Li L."/>
            <person name="Wang X."/>
            <person name="Hu Z."/>
            <person name="Wang H."/>
            <person name="Luo H."/>
        </authorList>
    </citation>
    <scope>NUCLEOTIDE SEQUENCE [LARGE SCALE GENOMIC DNA]</scope>
    <source>
        <strain evidence="3 4">TR60-84</strain>
    </source>
</reference>
<dbReference type="CDD" id="cd00586">
    <property type="entry name" value="4HBT"/>
    <property type="match status" value="1"/>
</dbReference>
<comment type="caution">
    <text evidence="3">The sequence shown here is derived from an EMBL/GenBank/DDBJ whole genome shotgun (WGS) entry which is preliminary data.</text>
</comment>